<dbReference type="EMBL" id="LOCK01000094">
    <property type="protein sequence ID" value="KTE89080.1"/>
    <property type="molecule type" value="Genomic_DNA"/>
</dbReference>
<reference evidence="2 3" key="1">
    <citation type="submission" date="2015-12" db="EMBL/GenBank/DDBJ databases">
        <title>Draft Genome Sequence of Desulfitobacterium hafniense Strain DH, a Sulfate-reducing Bacterium Isolated from Paddy Soils.</title>
        <authorList>
            <person name="Bao P."/>
            <person name="Zhang X."/>
            <person name="Li G."/>
        </authorList>
    </citation>
    <scope>NUCLEOTIDE SEQUENCE [LARGE SCALE GENOMIC DNA]</scope>
    <source>
        <strain evidence="2 3">DH</strain>
    </source>
</reference>
<organism evidence="2 3">
    <name type="scientific">Desulfitobacterium hafniense</name>
    <name type="common">Desulfitobacterium frappieri</name>
    <dbReference type="NCBI Taxonomy" id="49338"/>
    <lineage>
        <taxon>Bacteria</taxon>
        <taxon>Bacillati</taxon>
        <taxon>Bacillota</taxon>
        <taxon>Clostridia</taxon>
        <taxon>Eubacteriales</taxon>
        <taxon>Desulfitobacteriaceae</taxon>
        <taxon>Desulfitobacterium</taxon>
    </lineage>
</organism>
<evidence type="ECO:0000313" key="2">
    <source>
        <dbReference type="EMBL" id="KTE89080.1"/>
    </source>
</evidence>
<dbReference type="PROSITE" id="PS51257">
    <property type="entry name" value="PROKAR_LIPOPROTEIN"/>
    <property type="match status" value="1"/>
</dbReference>
<proteinExistence type="predicted"/>
<name>A0A0W1JCN0_DESHA</name>
<dbReference type="RefSeq" id="WP_011459241.1">
    <property type="nucleotide sequence ID" value="NZ_CABKQQ010000052.1"/>
</dbReference>
<evidence type="ECO:0008006" key="4">
    <source>
        <dbReference type="Google" id="ProtNLM"/>
    </source>
</evidence>
<dbReference type="SUPFAM" id="SSF82171">
    <property type="entry name" value="DPP6 N-terminal domain-like"/>
    <property type="match status" value="1"/>
</dbReference>
<comment type="caution">
    <text evidence="2">The sequence shown here is derived from an EMBL/GenBank/DDBJ whole genome shotgun (WGS) entry which is preliminary data.</text>
</comment>
<sequence length="414" mass="47248">MKRVFIGFLCLLFGISGCSMTNTIDNSLPNKLHTASSLPKNYEANSIIWHEDDMLLYHSRDGLYAYQPSKGMTRKLLSEELVEREWLINDWNSGYYGSSPDRSKYILLSSKRKTLEIREINTDNHILSLNSENILEAGWFDNENVFFTTMYSLYIVNIKSGEQVQVTEDSTQIFAEAGKDSTYISWAKNVNKIGDKLYYNGVRSAPDYISSVIYCADRSGEQKQIEKAILLKAVDNQRFIYLKQSKDEYEGTFLYNTLTGESTLIFKGDLRNTGGTFLTNDSKIAFVTPKTDNVPHYGVIFDPVTLQYQRFEIPVQILSNTNKFSCIRNFMGAFKKNGVYIFLFNGEYVSLESNKSGYTNYMYNSKTNSLTEIVGYEGKMGVDMKISPSGEYIAVINYNLFDVIRSDSILNPQT</sequence>
<feature type="chain" id="PRO_5006924021" description="Lipoprotein" evidence="1">
    <location>
        <begin position="22"/>
        <end position="414"/>
    </location>
</feature>
<gene>
    <name evidence="2" type="ORF">AT727_13725</name>
</gene>
<dbReference type="OrthoDB" id="9774911at2"/>
<keyword evidence="1" id="KW-0732">Signal</keyword>
<dbReference type="AlphaFoldDB" id="A0A0W1JCN0"/>
<evidence type="ECO:0000256" key="1">
    <source>
        <dbReference type="SAM" id="SignalP"/>
    </source>
</evidence>
<evidence type="ECO:0000313" key="3">
    <source>
        <dbReference type="Proteomes" id="UP000054623"/>
    </source>
</evidence>
<accession>A0A0W1JCN0</accession>
<dbReference type="Proteomes" id="UP000054623">
    <property type="component" value="Unassembled WGS sequence"/>
</dbReference>
<feature type="signal peptide" evidence="1">
    <location>
        <begin position="1"/>
        <end position="21"/>
    </location>
</feature>
<protein>
    <recommendedName>
        <fullName evidence="4">Lipoprotein</fullName>
    </recommendedName>
</protein>